<dbReference type="InterPro" id="IPR028098">
    <property type="entry name" value="Glyco_trans_4-like_N"/>
</dbReference>
<name>A0AAV3U9G9_9ALTE</name>
<feature type="domain" description="Glycosyltransferase subfamily 4-like N-terminal" evidence="2">
    <location>
        <begin position="33"/>
        <end position="184"/>
    </location>
</feature>
<reference evidence="4" key="1">
    <citation type="journal article" date="2019" name="Int. J. Syst. Evol. Microbiol.">
        <title>The Global Catalogue of Microorganisms (GCM) 10K type strain sequencing project: providing services to taxonomists for standard genome sequencing and annotation.</title>
        <authorList>
            <consortium name="The Broad Institute Genomics Platform"/>
            <consortium name="The Broad Institute Genome Sequencing Center for Infectious Disease"/>
            <person name="Wu L."/>
            <person name="Ma J."/>
        </authorList>
    </citation>
    <scope>NUCLEOTIDE SEQUENCE [LARGE SCALE GENOMIC DNA]</scope>
    <source>
        <strain evidence="4">JCM 19134</strain>
    </source>
</reference>
<evidence type="ECO:0000313" key="3">
    <source>
        <dbReference type="EMBL" id="GAA4959465.1"/>
    </source>
</evidence>
<dbReference type="EMBL" id="BAABLX010000078">
    <property type="protein sequence ID" value="GAA4959465.1"/>
    <property type="molecule type" value="Genomic_DNA"/>
</dbReference>
<gene>
    <name evidence="3" type="ORF">GCM10025791_45590</name>
</gene>
<dbReference type="InterPro" id="IPR001296">
    <property type="entry name" value="Glyco_trans_1"/>
</dbReference>
<comment type="caution">
    <text evidence="3">The sequence shown here is derived from an EMBL/GenBank/DDBJ whole genome shotgun (WGS) entry which is preliminary data.</text>
</comment>
<dbReference type="AlphaFoldDB" id="A0AAV3U9G9"/>
<sequence length="379" mass="42014">MTTLSDLKLDPAQHQQIKDMRVMIVSDAAPERNGVGAYYQDLIQYMQPEVADLAIISPIIREDGSWEGGINVPLPGDTTQKFLIPNFFKISKQMKAFKPDVVIVPTPGLIGLAGAYLGQKQGAIVLHGFHTWFEALADLYWGKIEGALNRGYFWVSNKLLFRWSDVVVANSDEMVKIADDFGSKKSYRVGTPVAYQFINTPPSAPVTQVKKVLFAGRLAAEKNLQAIIDAARSQPALQFSVSGDGPERKLIEQAARELPNFTYLGWLSREQLMARIDQHDCLVLPSHVESFGTIALESMARGRVTVVSRNCGICQWPDLNKGLFIIEPHSSLSDMLASLQNIDAKLIKQKTSEGRSAANALNDWSMGMWYSLLGSLRRS</sequence>
<dbReference type="PANTHER" id="PTHR45947:SF3">
    <property type="entry name" value="SULFOQUINOVOSYL TRANSFERASE SQD2"/>
    <property type="match status" value="1"/>
</dbReference>
<dbReference type="GO" id="GO:0016757">
    <property type="term" value="F:glycosyltransferase activity"/>
    <property type="evidence" value="ECO:0007669"/>
    <property type="project" value="InterPro"/>
</dbReference>
<dbReference type="InterPro" id="IPR050194">
    <property type="entry name" value="Glycosyltransferase_grp1"/>
</dbReference>
<organism evidence="3 4">
    <name type="scientific">Halioxenophilus aromaticivorans</name>
    <dbReference type="NCBI Taxonomy" id="1306992"/>
    <lineage>
        <taxon>Bacteria</taxon>
        <taxon>Pseudomonadati</taxon>
        <taxon>Pseudomonadota</taxon>
        <taxon>Gammaproteobacteria</taxon>
        <taxon>Alteromonadales</taxon>
        <taxon>Alteromonadaceae</taxon>
        <taxon>Halioxenophilus</taxon>
    </lineage>
</organism>
<dbReference type="Pfam" id="PF00534">
    <property type="entry name" value="Glycos_transf_1"/>
    <property type="match status" value="1"/>
</dbReference>
<dbReference type="PANTHER" id="PTHR45947">
    <property type="entry name" value="SULFOQUINOVOSYL TRANSFERASE SQD2"/>
    <property type="match status" value="1"/>
</dbReference>
<accession>A0AAV3U9G9</accession>
<evidence type="ECO:0000259" key="1">
    <source>
        <dbReference type="Pfam" id="PF00534"/>
    </source>
</evidence>
<evidence type="ECO:0000259" key="2">
    <source>
        <dbReference type="Pfam" id="PF13439"/>
    </source>
</evidence>
<dbReference type="Proteomes" id="UP001409585">
    <property type="component" value="Unassembled WGS sequence"/>
</dbReference>
<dbReference type="RefSeq" id="WP_345427682.1">
    <property type="nucleotide sequence ID" value="NZ_AP031496.1"/>
</dbReference>
<feature type="domain" description="Glycosyl transferase family 1" evidence="1">
    <location>
        <begin position="207"/>
        <end position="334"/>
    </location>
</feature>
<dbReference type="Gene3D" id="3.40.50.2000">
    <property type="entry name" value="Glycogen Phosphorylase B"/>
    <property type="match status" value="2"/>
</dbReference>
<dbReference type="SUPFAM" id="SSF53756">
    <property type="entry name" value="UDP-Glycosyltransferase/glycogen phosphorylase"/>
    <property type="match status" value="1"/>
</dbReference>
<proteinExistence type="predicted"/>
<dbReference type="Pfam" id="PF13439">
    <property type="entry name" value="Glyco_transf_4"/>
    <property type="match status" value="1"/>
</dbReference>
<protein>
    <submittedName>
        <fullName evidence="3">Glycosyltransferase family 1 protein</fullName>
    </submittedName>
</protein>
<keyword evidence="4" id="KW-1185">Reference proteome</keyword>
<evidence type="ECO:0000313" key="4">
    <source>
        <dbReference type="Proteomes" id="UP001409585"/>
    </source>
</evidence>